<evidence type="ECO:0000256" key="3">
    <source>
        <dbReference type="SAM" id="MobiDB-lite"/>
    </source>
</evidence>
<dbReference type="GO" id="GO:0008270">
    <property type="term" value="F:zinc ion binding"/>
    <property type="evidence" value="ECO:0007669"/>
    <property type="project" value="InterPro"/>
</dbReference>
<dbReference type="PANTHER" id="PTHR12149:SF8">
    <property type="entry name" value="PROTEIN-RIBULOSAMINE 3-KINASE"/>
    <property type="match status" value="1"/>
</dbReference>
<dbReference type="AlphaFoldDB" id="A0AAW0TPW7"/>
<sequence>MPLSGGSSPHSGINTSTSQTHSTATSTQTQTHTNTLPAVLPTPPATPAPAPAPAVPAYSTSTAGNTTTRKKKYKKKNRNSEVRGASTTQGAGPSRRQTPARPTQICRYCNRKGHSTEDCHTRTAELRQERLLRQVLAEEGYLATASPSVSPHLQPFLQPFPQSRPFSAQPVNWGHTQGWQWNPPGLRYPQLSPVTPLQAGPQLPPTWEGVQAQQLDVDTPPQLEVMFFRVVLANHSALLLCAMYRPPRQGPDSLMYLKEALDVLLVTHRCQHFLLVGDLNHHVEHDAYENLLTVQGLKDHVTFPTHERGGTLDPVISDLEEDTLSCHQLGLVGSSDHHAVLTQLKIPQYFSGVEVFPSLLHGDLWSSSATEMADGPVIFDPASFYGHHEYDIASAAMFGGFSPQFWDEYHALIPKVSGWNNRHKLYKLFHNLNYWNHFGCGYRNRSLIMLRDLCS</sequence>
<dbReference type="EMBL" id="JARAKH010000027">
    <property type="protein sequence ID" value="KAK8389729.1"/>
    <property type="molecule type" value="Genomic_DNA"/>
</dbReference>
<feature type="compositionally biased region" description="Pro residues" evidence="3">
    <location>
        <begin position="40"/>
        <end position="54"/>
    </location>
</feature>
<feature type="compositionally biased region" description="Low complexity" evidence="3">
    <location>
        <begin position="14"/>
        <end position="39"/>
    </location>
</feature>
<evidence type="ECO:0000313" key="5">
    <source>
        <dbReference type="Proteomes" id="UP001487740"/>
    </source>
</evidence>
<dbReference type="SUPFAM" id="SSF56112">
    <property type="entry name" value="Protein kinase-like (PK-like)"/>
    <property type="match status" value="1"/>
</dbReference>
<dbReference type="InterPro" id="IPR016477">
    <property type="entry name" value="Fructo-/Ketosamine-3-kinase"/>
</dbReference>
<dbReference type="InterPro" id="IPR036691">
    <property type="entry name" value="Endo/exonu/phosph_ase_sf"/>
</dbReference>
<keyword evidence="5" id="KW-1185">Reference proteome</keyword>
<dbReference type="SUPFAM" id="SSF56219">
    <property type="entry name" value="DNase I-like"/>
    <property type="match status" value="1"/>
</dbReference>
<feature type="region of interest" description="Disordered" evidence="3">
    <location>
        <begin position="1"/>
        <end position="101"/>
    </location>
</feature>
<proteinExistence type="predicted"/>
<accession>A0AAW0TPW7</accession>
<dbReference type="Pfam" id="PF03881">
    <property type="entry name" value="Fructosamin_kin"/>
    <property type="match status" value="1"/>
</dbReference>
<feature type="compositionally biased region" description="Basic residues" evidence="3">
    <location>
        <begin position="68"/>
        <end position="77"/>
    </location>
</feature>
<dbReference type="InterPro" id="IPR036875">
    <property type="entry name" value="Znf_CCHC_sf"/>
</dbReference>
<feature type="compositionally biased region" description="Polar residues" evidence="3">
    <location>
        <begin position="85"/>
        <end position="101"/>
    </location>
</feature>
<evidence type="ECO:0000313" key="4">
    <source>
        <dbReference type="EMBL" id="KAK8389729.1"/>
    </source>
</evidence>
<dbReference type="Proteomes" id="UP001487740">
    <property type="component" value="Unassembled WGS sequence"/>
</dbReference>
<comment type="caution">
    <text evidence="4">The sequence shown here is derived from an EMBL/GenBank/DDBJ whole genome shotgun (WGS) entry which is preliminary data.</text>
</comment>
<reference evidence="4 5" key="1">
    <citation type="submission" date="2023-03" db="EMBL/GenBank/DDBJ databases">
        <title>High-quality genome of Scylla paramamosain provides insights in environmental adaptation.</title>
        <authorList>
            <person name="Zhang L."/>
        </authorList>
    </citation>
    <scope>NUCLEOTIDE SEQUENCE [LARGE SCALE GENOMIC DNA]</scope>
    <source>
        <strain evidence="4">LZ_2023a</strain>
        <tissue evidence="4">Muscle</tissue>
    </source>
</reference>
<dbReference type="GO" id="GO:0003676">
    <property type="term" value="F:nucleic acid binding"/>
    <property type="evidence" value="ECO:0007669"/>
    <property type="project" value="InterPro"/>
</dbReference>
<protein>
    <recommendedName>
        <fullName evidence="1">protein-ribulosamine 3-kinase</fullName>
        <ecNumber evidence="1">2.7.1.172</ecNumber>
    </recommendedName>
</protein>
<gene>
    <name evidence="4" type="ORF">O3P69_009019</name>
</gene>
<comment type="catalytic activity">
    <reaction evidence="2">
        <text>N(6)-D-ribulosyl-L-lysyl-[protein] + ATP = N(6)-(3-O-phospho-D-ribulosyl)-L-lysyl-[protein] + ADP + H(+)</text>
        <dbReference type="Rhea" id="RHEA:48432"/>
        <dbReference type="Rhea" id="RHEA-COMP:12103"/>
        <dbReference type="Rhea" id="RHEA-COMP:12104"/>
        <dbReference type="ChEBI" id="CHEBI:15378"/>
        <dbReference type="ChEBI" id="CHEBI:30616"/>
        <dbReference type="ChEBI" id="CHEBI:90418"/>
        <dbReference type="ChEBI" id="CHEBI:90420"/>
        <dbReference type="ChEBI" id="CHEBI:456216"/>
        <dbReference type="EC" id="2.7.1.172"/>
    </reaction>
    <physiologicalReaction direction="left-to-right" evidence="2">
        <dbReference type="Rhea" id="RHEA:48433"/>
    </physiologicalReaction>
</comment>
<feature type="compositionally biased region" description="Polar residues" evidence="3">
    <location>
        <begin position="1"/>
        <end position="13"/>
    </location>
</feature>
<organism evidence="4 5">
    <name type="scientific">Scylla paramamosain</name>
    <name type="common">Mud crab</name>
    <dbReference type="NCBI Taxonomy" id="85552"/>
    <lineage>
        <taxon>Eukaryota</taxon>
        <taxon>Metazoa</taxon>
        <taxon>Ecdysozoa</taxon>
        <taxon>Arthropoda</taxon>
        <taxon>Crustacea</taxon>
        <taxon>Multicrustacea</taxon>
        <taxon>Malacostraca</taxon>
        <taxon>Eumalacostraca</taxon>
        <taxon>Eucarida</taxon>
        <taxon>Decapoda</taxon>
        <taxon>Pleocyemata</taxon>
        <taxon>Brachyura</taxon>
        <taxon>Eubrachyura</taxon>
        <taxon>Portunoidea</taxon>
        <taxon>Portunidae</taxon>
        <taxon>Portuninae</taxon>
        <taxon>Scylla</taxon>
    </lineage>
</organism>
<dbReference type="SUPFAM" id="SSF57756">
    <property type="entry name" value="Retrovirus zinc finger-like domains"/>
    <property type="match status" value="1"/>
</dbReference>
<dbReference type="PANTHER" id="PTHR12149">
    <property type="entry name" value="FRUCTOSAMINE 3 KINASE-RELATED PROTEIN"/>
    <property type="match status" value="1"/>
</dbReference>
<dbReference type="GO" id="GO:0102193">
    <property type="term" value="F:protein-ribulosamine 3-kinase activity"/>
    <property type="evidence" value="ECO:0007669"/>
    <property type="project" value="UniProtKB-EC"/>
</dbReference>
<name>A0AAW0TPW7_SCYPA</name>
<dbReference type="EC" id="2.7.1.172" evidence="1"/>
<evidence type="ECO:0000256" key="1">
    <source>
        <dbReference type="ARBA" id="ARBA00011961"/>
    </source>
</evidence>
<dbReference type="Gene3D" id="3.90.1200.10">
    <property type="match status" value="1"/>
</dbReference>
<dbReference type="InterPro" id="IPR011009">
    <property type="entry name" value="Kinase-like_dom_sf"/>
</dbReference>
<evidence type="ECO:0000256" key="2">
    <source>
        <dbReference type="ARBA" id="ARBA00048655"/>
    </source>
</evidence>